<dbReference type="AlphaFoldDB" id="A0A507CM89"/>
<dbReference type="EMBL" id="QEAM01000453">
    <property type="protein sequence ID" value="TPX39695.1"/>
    <property type="molecule type" value="Genomic_DNA"/>
</dbReference>
<name>A0A507CM89_9FUNG</name>
<accession>A0A507CM89</accession>
<proteinExistence type="predicted"/>
<dbReference type="Proteomes" id="UP000320475">
    <property type="component" value="Unassembled WGS sequence"/>
</dbReference>
<organism evidence="1 2">
    <name type="scientific">Synchytrium endobioticum</name>
    <dbReference type="NCBI Taxonomy" id="286115"/>
    <lineage>
        <taxon>Eukaryota</taxon>
        <taxon>Fungi</taxon>
        <taxon>Fungi incertae sedis</taxon>
        <taxon>Chytridiomycota</taxon>
        <taxon>Chytridiomycota incertae sedis</taxon>
        <taxon>Chytridiomycetes</taxon>
        <taxon>Synchytriales</taxon>
        <taxon>Synchytriaceae</taxon>
        <taxon>Synchytrium</taxon>
    </lineage>
</organism>
<reference evidence="1 2" key="1">
    <citation type="journal article" date="2019" name="Sci. Rep.">
        <title>Comparative genomics of chytrid fungi reveal insights into the obligate biotrophic and pathogenic lifestyle of Synchytrium endobioticum.</title>
        <authorList>
            <person name="van de Vossenberg B.T.L.H."/>
            <person name="Warris S."/>
            <person name="Nguyen H.D.T."/>
            <person name="van Gent-Pelzer M.P.E."/>
            <person name="Joly D.L."/>
            <person name="van de Geest H.C."/>
            <person name="Bonants P.J.M."/>
            <person name="Smith D.S."/>
            <person name="Levesque C.A."/>
            <person name="van der Lee T.A.J."/>
        </authorList>
    </citation>
    <scope>NUCLEOTIDE SEQUENCE [LARGE SCALE GENOMIC DNA]</scope>
    <source>
        <strain evidence="1 2">LEV6574</strain>
    </source>
</reference>
<evidence type="ECO:0000313" key="2">
    <source>
        <dbReference type="Proteomes" id="UP000320475"/>
    </source>
</evidence>
<comment type="caution">
    <text evidence="1">The sequence shown here is derived from an EMBL/GenBank/DDBJ whole genome shotgun (WGS) entry which is preliminary data.</text>
</comment>
<protein>
    <submittedName>
        <fullName evidence="1">Uncharacterized protein</fullName>
    </submittedName>
</protein>
<evidence type="ECO:0000313" key="1">
    <source>
        <dbReference type="EMBL" id="TPX39695.1"/>
    </source>
</evidence>
<gene>
    <name evidence="1" type="ORF">SeLEV6574_g07044</name>
</gene>
<sequence length="76" mass="8391">MRLDIIPKGPAARFIDGYPGLTKSCIVGAIFFPVKTNVAFCPFDEICQKDTNQVTFSTSGYLTKLIAKHFFGARIC</sequence>